<reference evidence="7 8" key="1">
    <citation type="submission" date="2020-04" db="EMBL/GenBank/DDBJ databases">
        <title>MicrobeNet Type strains.</title>
        <authorList>
            <person name="Nicholson A.C."/>
        </authorList>
    </citation>
    <scope>NUCLEOTIDE SEQUENCE [LARGE SCALE GENOMIC DNA]</scope>
    <source>
        <strain evidence="7 8">ATCC BAA-14</strain>
    </source>
</reference>
<dbReference type="InterPro" id="IPR006311">
    <property type="entry name" value="TAT_signal"/>
</dbReference>
<comment type="similarity">
    <text evidence="2">Belongs to the bacterial solute-binding protein 5 family.</text>
</comment>
<dbReference type="Gene3D" id="3.40.190.10">
    <property type="entry name" value="Periplasmic binding protein-like II"/>
    <property type="match status" value="1"/>
</dbReference>
<evidence type="ECO:0000256" key="3">
    <source>
        <dbReference type="ARBA" id="ARBA00022448"/>
    </source>
</evidence>
<evidence type="ECO:0000259" key="6">
    <source>
        <dbReference type="Pfam" id="PF00496"/>
    </source>
</evidence>
<dbReference type="PROSITE" id="PS51318">
    <property type="entry name" value="TAT"/>
    <property type="match status" value="1"/>
</dbReference>
<dbReference type="EMBL" id="JAAXPC010000004">
    <property type="protein sequence ID" value="NKY01840.1"/>
    <property type="molecule type" value="Genomic_DNA"/>
</dbReference>
<evidence type="ECO:0000313" key="8">
    <source>
        <dbReference type="Proteomes" id="UP000563898"/>
    </source>
</evidence>
<dbReference type="GO" id="GO:0042597">
    <property type="term" value="C:periplasmic space"/>
    <property type="evidence" value="ECO:0007669"/>
    <property type="project" value="UniProtKB-ARBA"/>
</dbReference>
<evidence type="ECO:0000256" key="4">
    <source>
        <dbReference type="ARBA" id="ARBA00022729"/>
    </source>
</evidence>
<keyword evidence="3" id="KW-0813">Transport</keyword>
<sequence length="508" mass="54656">MRINRRQFLAAGAGVSALTVLAACGSADNSSSSTTPRSGGTLRVGAIGKASKIEQDPHQTLSNDSDFLIASLTYDALTVPGADPNVAPRLASRWEQLPDPRRWRFTIAEGAAFHDGVPVSSADVVYSLQRLHEIAGETKVPVTSPNDIVADGPNAVILTTPAPNRDLPMLLRLVTFTVKQGTTDFAKAVGTGPFIMESFTNGNARLVRNPKWHGTPSVLDAIEVTRFEDTTAMANAVLSNQIDLASNVGAVAGRTAEGRNGFTVVRRPNDVVIPIVMRTSDGPFADPRVREALRLTVDRDAMVKQAVSGYGAVANDVLGTGDPIYDKSLPQRTRDLDKAKALLSQSNFDLTKTYQLITKDEAPGEVDSAKLFAEQAKAAGLNIDVVTQDANVFYDDTWLKAPFYTANWGTNDSVVFFASKTMYSGTKWNESGFADAAFDTAYRNALAANDDASYKAAGQELQKIQYDRGGYLVWGMADGIDIANSRVRGLPTLGGFGRVQLERAWLQS</sequence>
<organism evidence="7 8">
    <name type="scientific">Gordonia polyisoprenivorans</name>
    <dbReference type="NCBI Taxonomy" id="84595"/>
    <lineage>
        <taxon>Bacteria</taxon>
        <taxon>Bacillati</taxon>
        <taxon>Actinomycetota</taxon>
        <taxon>Actinomycetes</taxon>
        <taxon>Mycobacteriales</taxon>
        <taxon>Gordoniaceae</taxon>
        <taxon>Gordonia</taxon>
    </lineage>
</organism>
<evidence type="ECO:0000256" key="1">
    <source>
        <dbReference type="ARBA" id="ARBA00004196"/>
    </source>
</evidence>
<dbReference type="Pfam" id="PF00496">
    <property type="entry name" value="SBP_bac_5"/>
    <property type="match status" value="1"/>
</dbReference>
<comment type="caution">
    <text evidence="7">The sequence shown here is derived from an EMBL/GenBank/DDBJ whole genome shotgun (WGS) entry which is preliminary data.</text>
</comment>
<proteinExistence type="inferred from homology"/>
<feature type="domain" description="Solute-binding protein family 5" evidence="6">
    <location>
        <begin position="86"/>
        <end position="429"/>
    </location>
</feature>
<feature type="chain" id="PRO_5033004734" evidence="5">
    <location>
        <begin position="23"/>
        <end position="508"/>
    </location>
</feature>
<dbReference type="AlphaFoldDB" id="A0A846WM19"/>
<gene>
    <name evidence="7" type="ORF">HGA05_09675</name>
</gene>
<comment type="subcellular location">
    <subcellularLocation>
        <location evidence="1">Cell envelope</location>
    </subcellularLocation>
</comment>
<dbReference type="SUPFAM" id="SSF53850">
    <property type="entry name" value="Periplasmic binding protein-like II"/>
    <property type="match status" value="1"/>
</dbReference>
<keyword evidence="4 5" id="KW-0732">Signal</keyword>
<dbReference type="RefSeq" id="WP_035728581.1">
    <property type="nucleotide sequence ID" value="NZ_JAAXPC010000004.1"/>
</dbReference>
<evidence type="ECO:0000256" key="5">
    <source>
        <dbReference type="SAM" id="SignalP"/>
    </source>
</evidence>
<evidence type="ECO:0000256" key="2">
    <source>
        <dbReference type="ARBA" id="ARBA00005695"/>
    </source>
</evidence>
<dbReference type="InterPro" id="IPR039424">
    <property type="entry name" value="SBP_5"/>
</dbReference>
<dbReference type="PANTHER" id="PTHR30290:SF10">
    <property type="entry name" value="PERIPLASMIC OLIGOPEPTIDE-BINDING PROTEIN-RELATED"/>
    <property type="match status" value="1"/>
</dbReference>
<dbReference type="GO" id="GO:0043190">
    <property type="term" value="C:ATP-binding cassette (ABC) transporter complex"/>
    <property type="evidence" value="ECO:0007669"/>
    <property type="project" value="InterPro"/>
</dbReference>
<dbReference type="PROSITE" id="PS51257">
    <property type="entry name" value="PROKAR_LIPOPROTEIN"/>
    <property type="match status" value="1"/>
</dbReference>
<dbReference type="GO" id="GO:1904680">
    <property type="term" value="F:peptide transmembrane transporter activity"/>
    <property type="evidence" value="ECO:0007669"/>
    <property type="project" value="TreeGrafter"/>
</dbReference>
<accession>A0A846WM19</accession>
<dbReference type="InterPro" id="IPR030678">
    <property type="entry name" value="Peptide/Ni-bd"/>
</dbReference>
<protein>
    <submittedName>
        <fullName evidence="7">ABC transporter substrate-binding protein</fullName>
    </submittedName>
</protein>
<dbReference type="InterPro" id="IPR000914">
    <property type="entry name" value="SBP_5_dom"/>
</dbReference>
<dbReference type="PANTHER" id="PTHR30290">
    <property type="entry name" value="PERIPLASMIC BINDING COMPONENT OF ABC TRANSPORTER"/>
    <property type="match status" value="1"/>
</dbReference>
<evidence type="ECO:0000313" key="7">
    <source>
        <dbReference type="EMBL" id="NKY01840.1"/>
    </source>
</evidence>
<dbReference type="CDD" id="cd08503">
    <property type="entry name" value="PBP2_NikA_DppA_OppA_like_17"/>
    <property type="match status" value="1"/>
</dbReference>
<name>A0A846WM19_9ACTN</name>
<dbReference type="GO" id="GO:0015833">
    <property type="term" value="P:peptide transport"/>
    <property type="evidence" value="ECO:0007669"/>
    <property type="project" value="TreeGrafter"/>
</dbReference>
<dbReference type="Proteomes" id="UP000563898">
    <property type="component" value="Unassembled WGS sequence"/>
</dbReference>
<feature type="signal peptide" evidence="5">
    <location>
        <begin position="1"/>
        <end position="22"/>
    </location>
</feature>
<dbReference type="PIRSF" id="PIRSF002741">
    <property type="entry name" value="MppA"/>
    <property type="match status" value="1"/>
</dbReference>
<dbReference type="Gene3D" id="3.10.105.10">
    <property type="entry name" value="Dipeptide-binding Protein, Domain 3"/>
    <property type="match status" value="1"/>
</dbReference>
<dbReference type="GO" id="GO:0030313">
    <property type="term" value="C:cell envelope"/>
    <property type="evidence" value="ECO:0007669"/>
    <property type="project" value="UniProtKB-SubCell"/>
</dbReference>